<comment type="caution">
    <text evidence="1">The sequence shown here is derived from an EMBL/GenBank/DDBJ whole genome shotgun (WGS) entry which is preliminary data.</text>
</comment>
<dbReference type="AlphaFoldDB" id="A0ABD1DWW6"/>
<gene>
    <name evidence="1" type="ORF">pipiens_018996</name>
</gene>
<evidence type="ECO:0000313" key="2">
    <source>
        <dbReference type="Proteomes" id="UP001562425"/>
    </source>
</evidence>
<protein>
    <submittedName>
        <fullName evidence="1">Uncharacterized protein</fullName>
    </submittedName>
</protein>
<feature type="non-terminal residue" evidence="1">
    <location>
        <position position="1"/>
    </location>
</feature>
<accession>A0ABD1DWW6</accession>
<organism evidence="1 2">
    <name type="scientific">Culex pipiens pipiens</name>
    <name type="common">Northern house mosquito</name>
    <dbReference type="NCBI Taxonomy" id="38569"/>
    <lineage>
        <taxon>Eukaryota</taxon>
        <taxon>Metazoa</taxon>
        <taxon>Ecdysozoa</taxon>
        <taxon>Arthropoda</taxon>
        <taxon>Hexapoda</taxon>
        <taxon>Insecta</taxon>
        <taxon>Pterygota</taxon>
        <taxon>Neoptera</taxon>
        <taxon>Endopterygota</taxon>
        <taxon>Diptera</taxon>
        <taxon>Nematocera</taxon>
        <taxon>Culicoidea</taxon>
        <taxon>Culicidae</taxon>
        <taxon>Culicinae</taxon>
        <taxon>Culicini</taxon>
        <taxon>Culex</taxon>
        <taxon>Culex</taxon>
    </lineage>
</organism>
<proteinExistence type="predicted"/>
<keyword evidence="2" id="KW-1185">Reference proteome</keyword>
<evidence type="ECO:0000313" key="1">
    <source>
        <dbReference type="EMBL" id="KAL1404235.1"/>
    </source>
</evidence>
<dbReference type="InterPro" id="IPR000915">
    <property type="entry name" value="60S_ribosomal_eL6"/>
</dbReference>
<name>A0ABD1DWW6_CULPP</name>
<dbReference type="Proteomes" id="UP001562425">
    <property type="component" value="Unassembled WGS sequence"/>
</dbReference>
<dbReference type="EMBL" id="JBEHCU010000658">
    <property type="protein sequence ID" value="KAL1404235.1"/>
    <property type="molecule type" value="Genomic_DNA"/>
</dbReference>
<dbReference type="Pfam" id="PF01159">
    <property type="entry name" value="Ribosomal_L6e"/>
    <property type="match status" value="1"/>
</dbReference>
<sequence>ACKKNTCTEKDIFAEKDVKFVPSEQRKADQKTVDDEVLNVIKVHPTLSLPS</sequence>
<reference evidence="1 2" key="1">
    <citation type="submission" date="2024-05" db="EMBL/GenBank/DDBJ databases">
        <title>Culex pipiens pipiens assembly and annotation.</title>
        <authorList>
            <person name="Alout H."/>
            <person name="Durand T."/>
        </authorList>
    </citation>
    <scope>NUCLEOTIDE SEQUENCE [LARGE SCALE GENOMIC DNA]</scope>
    <source>
        <strain evidence="1">HA-2024</strain>
        <tissue evidence="1">Whole body</tissue>
    </source>
</reference>